<comment type="caution">
    <text evidence="1">The sequence shown here is derived from an EMBL/GenBank/DDBJ whole genome shotgun (WGS) entry which is preliminary data.</text>
</comment>
<reference evidence="1" key="1">
    <citation type="submission" date="2021-02" db="EMBL/GenBank/DDBJ databases">
        <authorList>
            <person name="Nowell W R."/>
        </authorList>
    </citation>
    <scope>NUCLEOTIDE SEQUENCE</scope>
</reference>
<evidence type="ECO:0008006" key="5">
    <source>
        <dbReference type="Google" id="ProtNLM"/>
    </source>
</evidence>
<name>A0A814VJ27_ADIRI</name>
<dbReference type="Proteomes" id="UP000663828">
    <property type="component" value="Unassembled WGS sequence"/>
</dbReference>
<proteinExistence type="predicted"/>
<dbReference type="EMBL" id="CAJNOR010009305">
    <property type="protein sequence ID" value="CAF1643306.1"/>
    <property type="molecule type" value="Genomic_DNA"/>
</dbReference>
<evidence type="ECO:0000313" key="4">
    <source>
        <dbReference type="Proteomes" id="UP000663852"/>
    </source>
</evidence>
<evidence type="ECO:0000313" key="1">
    <source>
        <dbReference type="EMBL" id="CAF1189620.1"/>
    </source>
</evidence>
<keyword evidence="3" id="KW-1185">Reference proteome</keyword>
<gene>
    <name evidence="1" type="ORF">EDS130_LOCUS24726</name>
    <name evidence="2" type="ORF">XAT740_LOCUS53696</name>
</gene>
<evidence type="ECO:0000313" key="2">
    <source>
        <dbReference type="EMBL" id="CAF1643306.1"/>
    </source>
</evidence>
<dbReference type="AlphaFoldDB" id="A0A814VJ27"/>
<dbReference type="EMBL" id="CAJNOJ010000142">
    <property type="protein sequence ID" value="CAF1189620.1"/>
    <property type="molecule type" value="Genomic_DNA"/>
</dbReference>
<evidence type="ECO:0000313" key="3">
    <source>
        <dbReference type="Proteomes" id="UP000663828"/>
    </source>
</evidence>
<accession>A0A814VJ27</accession>
<protein>
    <recommendedName>
        <fullName evidence="5">Apple domain-containing protein</fullName>
    </recommendedName>
</protein>
<dbReference type="Proteomes" id="UP000663852">
    <property type="component" value="Unassembled WGS sequence"/>
</dbReference>
<organism evidence="1 4">
    <name type="scientific">Adineta ricciae</name>
    <name type="common">Rotifer</name>
    <dbReference type="NCBI Taxonomy" id="249248"/>
    <lineage>
        <taxon>Eukaryota</taxon>
        <taxon>Metazoa</taxon>
        <taxon>Spiralia</taxon>
        <taxon>Gnathifera</taxon>
        <taxon>Rotifera</taxon>
        <taxon>Eurotatoria</taxon>
        <taxon>Bdelloidea</taxon>
        <taxon>Adinetida</taxon>
        <taxon>Adinetidae</taxon>
        <taxon>Adineta</taxon>
    </lineage>
</organism>
<sequence>MYDDISSEFGSIIPQTGMVTLVAADDRQLSVRMKTQTTTSVPQCNTTARRMQIQSYIAQNWTSSSTDCTGNPYTGNFKFCQKACLKDITCVGFTRAKSASDSNSNAACYLKKNITGAGVYNSAT</sequence>